<dbReference type="EMBL" id="CP032550">
    <property type="protein sequence ID" value="QGU28728.1"/>
    <property type="molecule type" value="Genomic_DNA"/>
</dbReference>
<proteinExistence type="predicted"/>
<dbReference type="KEGG" id="moj:D7D94_01615"/>
<protein>
    <submittedName>
        <fullName evidence="2">Dienelactone hydrolase</fullName>
    </submittedName>
</protein>
<evidence type="ECO:0000259" key="1">
    <source>
        <dbReference type="Pfam" id="PF20408"/>
    </source>
</evidence>
<sequence length="214" mass="22080">MPVELPSGSVDLPAAVGVPEGAWATLAIAHGAGAGKDHPFLVGFAAAVREAGIATVRFDFPYVAAGRRLPGPAAHAVTAWRAVVDFAAGLPGPLWAAGKSYGGRMASVAAAEGGFDVAGLVYLAYPLHPPGRPEKPRADHLPAIGHPQLFVSGENDPFIQPRAQFDEAVASCQDATVTWVPGAVHGFEVKGSRRPADEIGAALADPVARFIRAR</sequence>
<dbReference type="PANTHER" id="PTHR13136">
    <property type="entry name" value="TESTIS DEVELOPMENT PROTEIN PRTD"/>
    <property type="match status" value="1"/>
</dbReference>
<dbReference type="SUPFAM" id="SSF53474">
    <property type="entry name" value="alpha/beta-Hydrolases"/>
    <property type="match status" value="1"/>
</dbReference>
<dbReference type="InterPro" id="IPR046879">
    <property type="entry name" value="KANL3/Tex30_Abhydrolase"/>
</dbReference>
<dbReference type="PANTHER" id="PTHR13136:SF11">
    <property type="entry name" value="TESTIS-EXPRESSED PROTEIN 30"/>
    <property type="match status" value="1"/>
</dbReference>
<evidence type="ECO:0000313" key="3">
    <source>
        <dbReference type="Proteomes" id="UP000422989"/>
    </source>
</evidence>
<dbReference type="InterPro" id="IPR029058">
    <property type="entry name" value="AB_hydrolase_fold"/>
</dbReference>
<dbReference type="InterPro" id="IPR026555">
    <property type="entry name" value="NSL3/Tex30"/>
</dbReference>
<keyword evidence="2" id="KW-0378">Hydrolase</keyword>
<gene>
    <name evidence="2" type="ORF">D7D94_01615</name>
</gene>
<dbReference type="Gene3D" id="3.40.50.1820">
    <property type="entry name" value="alpha/beta hydrolase"/>
    <property type="match status" value="1"/>
</dbReference>
<keyword evidence="3" id="KW-1185">Reference proteome</keyword>
<name>A0A6I6ECR3_9MICO</name>
<reference evidence="2 3" key="1">
    <citation type="submission" date="2018-09" db="EMBL/GenBank/DDBJ databases">
        <title>Whole genome sequencing of Microbacterium oryzae strain MB-10T.</title>
        <authorList>
            <person name="Das S.K."/>
        </authorList>
    </citation>
    <scope>NUCLEOTIDE SEQUENCE [LARGE SCALE GENOMIC DNA]</scope>
    <source>
        <strain evidence="2 3">MB-10</strain>
    </source>
</reference>
<accession>A0A6I6ECR3</accession>
<dbReference type="Proteomes" id="UP000422989">
    <property type="component" value="Chromosome"/>
</dbReference>
<dbReference type="GO" id="GO:0016787">
    <property type="term" value="F:hydrolase activity"/>
    <property type="evidence" value="ECO:0007669"/>
    <property type="project" value="UniProtKB-KW"/>
</dbReference>
<organism evidence="2 3">
    <name type="scientific">Microbacterium oryzae</name>
    <dbReference type="NCBI Taxonomy" id="743009"/>
    <lineage>
        <taxon>Bacteria</taxon>
        <taxon>Bacillati</taxon>
        <taxon>Actinomycetota</taxon>
        <taxon>Actinomycetes</taxon>
        <taxon>Micrococcales</taxon>
        <taxon>Microbacteriaceae</taxon>
        <taxon>Microbacterium</taxon>
    </lineage>
</organism>
<dbReference type="AlphaFoldDB" id="A0A6I6ECR3"/>
<dbReference type="OrthoDB" id="652634at2"/>
<feature type="domain" description="KANL3/Tex30 alpha/beta hydrolase-like" evidence="1">
    <location>
        <begin position="24"/>
        <end position="210"/>
    </location>
</feature>
<evidence type="ECO:0000313" key="2">
    <source>
        <dbReference type="EMBL" id="QGU28728.1"/>
    </source>
</evidence>
<dbReference type="Pfam" id="PF20408">
    <property type="entry name" value="Abhydrolase_11"/>
    <property type="match status" value="1"/>
</dbReference>